<dbReference type="AlphaFoldDB" id="A0A167IMT1"/>
<accession>A0A167IMT1</accession>
<name>A0A167IMT1_METRR</name>
<gene>
    <name evidence="1" type="ORF">NOR_01159</name>
</gene>
<sequence>MSQVIVANRGRSVQEIWLEYKGPVPAHDLQDQLPSPCVSNFGGAFAGHLLRQSELGWQGPCGVSTERTVFLVELAWVLCQGLKHQANCWSGSFRSMPFHVDAMVSTTVLRIHSGIECSVSVSETRHFGPATHEFHRLMAVARGATQYEFLESGIDMASRTRFSAVAPEHAVQTVILKPTGSQPPAVVDIRRREAEPSTHGYFTGR</sequence>
<evidence type="ECO:0000313" key="2">
    <source>
        <dbReference type="Proteomes" id="UP000243498"/>
    </source>
</evidence>
<protein>
    <submittedName>
        <fullName evidence="1">Uncharacterized protein</fullName>
    </submittedName>
</protein>
<dbReference type="EMBL" id="AZHC01000003">
    <property type="protein sequence ID" value="OAA49236.1"/>
    <property type="molecule type" value="Genomic_DNA"/>
</dbReference>
<reference evidence="1 2" key="1">
    <citation type="journal article" date="2016" name="Genome Biol. Evol.">
        <title>Divergent and convergent evolution of fungal pathogenicity.</title>
        <authorList>
            <person name="Shang Y."/>
            <person name="Xiao G."/>
            <person name="Zheng P."/>
            <person name="Cen K."/>
            <person name="Zhan S."/>
            <person name="Wang C."/>
        </authorList>
    </citation>
    <scope>NUCLEOTIDE SEQUENCE [LARGE SCALE GENOMIC DNA]</scope>
    <source>
        <strain evidence="1 2">RCEF 4871</strain>
    </source>
</reference>
<organism evidence="1 2">
    <name type="scientific">Metarhizium rileyi (strain RCEF 4871)</name>
    <name type="common">Nomuraea rileyi</name>
    <dbReference type="NCBI Taxonomy" id="1649241"/>
    <lineage>
        <taxon>Eukaryota</taxon>
        <taxon>Fungi</taxon>
        <taxon>Dikarya</taxon>
        <taxon>Ascomycota</taxon>
        <taxon>Pezizomycotina</taxon>
        <taxon>Sordariomycetes</taxon>
        <taxon>Hypocreomycetidae</taxon>
        <taxon>Hypocreales</taxon>
        <taxon>Clavicipitaceae</taxon>
        <taxon>Metarhizium</taxon>
    </lineage>
</organism>
<comment type="caution">
    <text evidence="1">The sequence shown here is derived from an EMBL/GenBank/DDBJ whole genome shotgun (WGS) entry which is preliminary data.</text>
</comment>
<evidence type="ECO:0000313" key="1">
    <source>
        <dbReference type="EMBL" id="OAA49236.1"/>
    </source>
</evidence>
<keyword evidence="2" id="KW-1185">Reference proteome</keyword>
<proteinExistence type="predicted"/>
<dbReference type="Proteomes" id="UP000243498">
    <property type="component" value="Unassembled WGS sequence"/>
</dbReference>